<feature type="transmembrane region" description="Helical" evidence="1">
    <location>
        <begin position="200"/>
        <end position="222"/>
    </location>
</feature>
<dbReference type="WBParaSite" id="maker-unitig_24880-snap-gene-0.2-mRNA-1">
    <property type="protein sequence ID" value="maker-unitig_24880-snap-gene-0.2-mRNA-1"/>
    <property type="gene ID" value="maker-unitig_24880-snap-gene-0.2"/>
</dbReference>
<keyword evidence="2" id="KW-1185">Reference proteome</keyword>
<feature type="transmembrane region" description="Helical" evidence="1">
    <location>
        <begin position="140"/>
        <end position="160"/>
    </location>
</feature>
<proteinExistence type="predicted"/>
<keyword evidence="1" id="KW-0812">Transmembrane</keyword>
<feature type="transmembrane region" description="Helical" evidence="1">
    <location>
        <begin position="69"/>
        <end position="90"/>
    </location>
</feature>
<accession>A0A1I8F8M6</accession>
<dbReference type="AlphaFoldDB" id="A0A1I8F8M6"/>
<keyword evidence="1" id="KW-1133">Transmembrane helix</keyword>
<protein>
    <submittedName>
        <fullName evidence="3">Aa_trans domain-containing protein</fullName>
    </submittedName>
</protein>
<evidence type="ECO:0000313" key="3">
    <source>
        <dbReference type="WBParaSite" id="maker-unitig_24880-snap-gene-0.2-mRNA-1"/>
    </source>
</evidence>
<name>A0A1I8F8M6_9PLAT</name>
<dbReference type="Proteomes" id="UP000095280">
    <property type="component" value="Unplaced"/>
</dbReference>
<evidence type="ECO:0000313" key="2">
    <source>
        <dbReference type="Proteomes" id="UP000095280"/>
    </source>
</evidence>
<keyword evidence="1" id="KW-0472">Membrane</keyword>
<organism evidence="2 3">
    <name type="scientific">Macrostomum lignano</name>
    <dbReference type="NCBI Taxonomy" id="282301"/>
    <lineage>
        <taxon>Eukaryota</taxon>
        <taxon>Metazoa</taxon>
        <taxon>Spiralia</taxon>
        <taxon>Lophotrochozoa</taxon>
        <taxon>Platyhelminthes</taxon>
        <taxon>Rhabditophora</taxon>
        <taxon>Macrostomorpha</taxon>
        <taxon>Macrostomida</taxon>
        <taxon>Macrostomidae</taxon>
        <taxon>Macrostomum</taxon>
    </lineage>
</organism>
<sequence>EKGGANGEAEKGALNWKLKAPPTVSLKSGALTGKLKGGANGKLKGAPTGKLKGSRQLKWFESLTGSRGYILITVMQAVYPFIAMVSYNVIIGDTLTKNHRTRWRRLHAGQHNTYLCFHSPSTPQPGGAGRWSSTGRGLRNAGLLALGLIGFASFATGVQGDILENYCPRDDLINVSRLLFAPLCVMRLQNEPFLNRMPNLPMLATAAFGIVVAVSGLIVVAMELAEGVRCSEAPRCPSCWGNSTRLGQ</sequence>
<reference evidence="3" key="1">
    <citation type="submission" date="2016-11" db="UniProtKB">
        <authorList>
            <consortium name="WormBaseParasite"/>
        </authorList>
    </citation>
    <scope>IDENTIFICATION</scope>
</reference>
<evidence type="ECO:0000256" key="1">
    <source>
        <dbReference type="SAM" id="Phobius"/>
    </source>
</evidence>